<dbReference type="OrthoDB" id="9780520at2"/>
<dbReference type="Gene3D" id="3.90.180.10">
    <property type="entry name" value="Medium-chain alcohol dehydrogenases, catalytic domain"/>
    <property type="match status" value="1"/>
</dbReference>
<dbReference type="InterPro" id="IPR013154">
    <property type="entry name" value="ADH-like_N"/>
</dbReference>
<dbReference type="SUPFAM" id="SSF50129">
    <property type="entry name" value="GroES-like"/>
    <property type="match status" value="1"/>
</dbReference>
<protein>
    <submittedName>
        <fullName evidence="4">NAD(P)H-quinone oxidoreductase</fullName>
    </submittedName>
</protein>
<dbReference type="Pfam" id="PF08240">
    <property type="entry name" value="ADH_N"/>
    <property type="match status" value="1"/>
</dbReference>
<evidence type="ECO:0000256" key="1">
    <source>
        <dbReference type="ARBA" id="ARBA00022857"/>
    </source>
</evidence>
<dbReference type="SMART" id="SM00829">
    <property type="entry name" value="PKS_ER"/>
    <property type="match status" value="1"/>
</dbReference>
<dbReference type="PROSITE" id="PS01162">
    <property type="entry name" value="QOR_ZETA_CRYSTAL"/>
    <property type="match status" value="1"/>
</dbReference>
<dbReference type="PANTHER" id="PTHR48106:SF8">
    <property type="entry name" value="OS02G0805600 PROTEIN"/>
    <property type="match status" value="1"/>
</dbReference>
<dbReference type="AlphaFoldDB" id="A0A3L8Q1I2"/>
<dbReference type="GO" id="GO:0016651">
    <property type="term" value="F:oxidoreductase activity, acting on NAD(P)H"/>
    <property type="evidence" value="ECO:0007669"/>
    <property type="project" value="TreeGrafter"/>
</dbReference>
<dbReference type="RefSeq" id="WP_121838200.1">
    <property type="nucleotide sequence ID" value="NZ_ML014763.1"/>
</dbReference>
<feature type="domain" description="Enoyl reductase (ER)" evidence="3">
    <location>
        <begin position="17"/>
        <end position="329"/>
    </location>
</feature>
<dbReference type="EMBL" id="QZEI01000014">
    <property type="protein sequence ID" value="RLV60593.1"/>
    <property type="molecule type" value="Genomic_DNA"/>
</dbReference>
<keyword evidence="2" id="KW-0560">Oxidoreductase</keyword>
<dbReference type="InterPro" id="IPR014189">
    <property type="entry name" value="Quinone_OxRdtase_PIG3"/>
</dbReference>
<accession>A0A3L8Q1I2</accession>
<dbReference type="InterPro" id="IPR020843">
    <property type="entry name" value="ER"/>
</dbReference>
<gene>
    <name evidence="4" type="ORF">D5018_06500</name>
</gene>
<organism evidence="4 5">
    <name type="scientific">Parashewanella curva</name>
    <dbReference type="NCBI Taxonomy" id="2338552"/>
    <lineage>
        <taxon>Bacteria</taxon>
        <taxon>Pseudomonadati</taxon>
        <taxon>Pseudomonadota</taxon>
        <taxon>Gammaproteobacteria</taxon>
        <taxon>Alteromonadales</taxon>
        <taxon>Shewanellaceae</taxon>
        <taxon>Parashewanella</taxon>
    </lineage>
</organism>
<keyword evidence="5" id="KW-1185">Reference proteome</keyword>
<dbReference type="Pfam" id="PF00107">
    <property type="entry name" value="ADH_zinc_N"/>
    <property type="match status" value="1"/>
</dbReference>
<evidence type="ECO:0000256" key="2">
    <source>
        <dbReference type="ARBA" id="ARBA00023002"/>
    </source>
</evidence>
<comment type="caution">
    <text evidence="4">The sequence shown here is derived from an EMBL/GenBank/DDBJ whole genome shotgun (WGS) entry which is preliminary data.</text>
</comment>
<dbReference type="InterPro" id="IPR011032">
    <property type="entry name" value="GroES-like_sf"/>
</dbReference>
<evidence type="ECO:0000259" key="3">
    <source>
        <dbReference type="SMART" id="SM00829"/>
    </source>
</evidence>
<proteinExistence type="predicted"/>
<dbReference type="PANTHER" id="PTHR48106">
    <property type="entry name" value="QUINONE OXIDOREDUCTASE PIG3-RELATED"/>
    <property type="match status" value="1"/>
</dbReference>
<dbReference type="Gene3D" id="3.40.50.720">
    <property type="entry name" value="NAD(P)-binding Rossmann-like Domain"/>
    <property type="match status" value="1"/>
</dbReference>
<dbReference type="Proteomes" id="UP000281474">
    <property type="component" value="Unassembled WGS sequence"/>
</dbReference>
<dbReference type="GO" id="GO:0008270">
    <property type="term" value="F:zinc ion binding"/>
    <property type="evidence" value="ECO:0007669"/>
    <property type="project" value="InterPro"/>
</dbReference>
<dbReference type="SUPFAM" id="SSF51735">
    <property type="entry name" value="NAD(P)-binding Rossmann-fold domains"/>
    <property type="match status" value="1"/>
</dbReference>
<dbReference type="GO" id="GO:0070402">
    <property type="term" value="F:NADPH binding"/>
    <property type="evidence" value="ECO:0007669"/>
    <property type="project" value="TreeGrafter"/>
</dbReference>
<sequence length="332" mass="35684">MSSLPVNFSHVAVSNHKDELLTLTQSPLPQIASNQVLIKVAAAGVNGPDLAQRQGIYPPPPNASPILGLEVSGEVCAVGDEVVQWQVGDRICALVQGGGYAQYVSAHQDHCLPLPESISLVQGAALPETLFTVWGNLFQRAKLSSSDTLLIHGASGGLGNCAIQLAKAFDATVIVTSGSKEKCQHCLSLGADHTFEYSSPTLFNDIYEVTGQHGVSVVFDMAAGDFVNLNLKLLKHEGRMVTVALQRGITAQVDVFRLMSKRITWTGSTLRPQPDEMKANIAADLKQFVLPLLNQGLCLPHIHRTFDLSEVEKAHQLMLSKAHVGKIVLTVD</sequence>
<dbReference type="CDD" id="cd05276">
    <property type="entry name" value="p53_inducible_oxidoreductase"/>
    <property type="match status" value="1"/>
</dbReference>
<evidence type="ECO:0000313" key="4">
    <source>
        <dbReference type="EMBL" id="RLV60593.1"/>
    </source>
</evidence>
<keyword evidence="1" id="KW-0521">NADP</keyword>
<dbReference type="InterPro" id="IPR002364">
    <property type="entry name" value="Quin_OxRdtase/zeta-crystal_CS"/>
</dbReference>
<evidence type="ECO:0000313" key="5">
    <source>
        <dbReference type="Proteomes" id="UP000281474"/>
    </source>
</evidence>
<dbReference type="InterPro" id="IPR013149">
    <property type="entry name" value="ADH-like_C"/>
</dbReference>
<dbReference type="NCBIfam" id="TIGR02824">
    <property type="entry name" value="quinone_pig3"/>
    <property type="match status" value="1"/>
</dbReference>
<name>A0A3L8Q1I2_9GAMM</name>
<reference evidence="4 5" key="1">
    <citation type="submission" date="2018-09" db="EMBL/GenBank/DDBJ databases">
        <title>Phylogeny of the Shewanellaceae, and recommendation for two new genera, Pseudoshewanella and Parashewanella.</title>
        <authorList>
            <person name="Wang G."/>
        </authorList>
    </citation>
    <scope>NUCLEOTIDE SEQUENCE [LARGE SCALE GENOMIC DNA]</scope>
    <source>
        <strain evidence="4 5">C51</strain>
    </source>
</reference>
<dbReference type="InterPro" id="IPR036291">
    <property type="entry name" value="NAD(P)-bd_dom_sf"/>
</dbReference>